<protein>
    <submittedName>
        <fullName evidence="1">Oligosaccharyl transferase stt3 subunit</fullName>
        <ecNumber evidence="1">2.4.99.18</ecNumber>
    </submittedName>
</protein>
<dbReference type="Proteomes" id="UP001145114">
    <property type="component" value="Unassembled WGS sequence"/>
</dbReference>
<dbReference type="EMBL" id="JAMZIH010002807">
    <property type="protein sequence ID" value="KAJ1677213.1"/>
    <property type="molecule type" value="Genomic_DNA"/>
</dbReference>
<keyword evidence="1" id="KW-0808">Transferase</keyword>
<proteinExistence type="predicted"/>
<sequence length="93" mass="10812">MGIKAILGAYDQARLLRAAIMILISVVAFGSRLFSVIRFESVIHEFDPWFNYRVTRNLVRDGFYEFWNWYDKTAWYPLGRAVGPTLYPGLMAT</sequence>
<reference evidence="1" key="1">
    <citation type="submission" date="2022-06" db="EMBL/GenBank/DDBJ databases">
        <title>Phylogenomic reconstructions and comparative analyses of Kickxellomycotina fungi.</title>
        <authorList>
            <person name="Reynolds N.K."/>
            <person name="Stajich J.E."/>
            <person name="Barry K."/>
            <person name="Grigoriev I.V."/>
            <person name="Crous P."/>
            <person name="Smith M.E."/>
        </authorList>
    </citation>
    <scope>NUCLEOTIDE SEQUENCE</scope>
    <source>
        <strain evidence="1">RSA 2271</strain>
    </source>
</reference>
<evidence type="ECO:0000313" key="1">
    <source>
        <dbReference type="EMBL" id="KAJ1677213.1"/>
    </source>
</evidence>
<gene>
    <name evidence="1" type="primary">STT3_2</name>
    <name evidence="1" type="ORF">EV182_006648</name>
</gene>
<comment type="caution">
    <text evidence="1">The sequence shown here is derived from an EMBL/GenBank/DDBJ whole genome shotgun (WGS) entry which is preliminary data.</text>
</comment>
<dbReference type="EC" id="2.4.99.18" evidence="1"/>
<name>A0ACC1HQ02_9FUNG</name>
<organism evidence="1 2">
    <name type="scientific">Spiromyces aspiralis</name>
    <dbReference type="NCBI Taxonomy" id="68401"/>
    <lineage>
        <taxon>Eukaryota</taxon>
        <taxon>Fungi</taxon>
        <taxon>Fungi incertae sedis</taxon>
        <taxon>Zoopagomycota</taxon>
        <taxon>Kickxellomycotina</taxon>
        <taxon>Kickxellomycetes</taxon>
        <taxon>Kickxellales</taxon>
        <taxon>Kickxellaceae</taxon>
        <taxon>Spiromyces</taxon>
    </lineage>
</organism>
<evidence type="ECO:0000313" key="2">
    <source>
        <dbReference type="Proteomes" id="UP001145114"/>
    </source>
</evidence>
<accession>A0ACC1HQ02</accession>
<feature type="non-terminal residue" evidence="1">
    <location>
        <position position="93"/>
    </location>
</feature>
<keyword evidence="2" id="KW-1185">Reference proteome</keyword>
<keyword evidence="1" id="KW-0328">Glycosyltransferase</keyword>